<organism evidence="2 3">
    <name type="scientific">Actinopolymorpha rutila</name>
    <dbReference type="NCBI Taxonomy" id="446787"/>
    <lineage>
        <taxon>Bacteria</taxon>
        <taxon>Bacillati</taxon>
        <taxon>Actinomycetota</taxon>
        <taxon>Actinomycetes</taxon>
        <taxon>Propionibacteriales</taxon>
        <taxon>Actinopolymorphaceae</taxon>
        <taxon>Actinopolymorpha</taxon>
    </lineage>
</organism>
<dbReference type="EMBL" id="JACBZH010000001">
    <property type="protein sequence ID" value="NYH89410.1"/>
    <property type="molecule type" value="Genomic_DNA"/>
</dbReference>
<proteinExistence type="predicted"/>
<reference evidence="2 3" key="1">
    <citation type="submission" date="2020-07" db="EMBL/GenBank/DDBJ databases">
        <title>Sequencing the genomes of 1000 actinobacteria strains.</title>
        <authorList>
            <person name="Klenk H.-P."/>
        </authorList>
    </citation>
    <scope>NUCLEOTIDE SEQUENCE [LARGE SCALE GENOMIC DNA]</scope>
    <source>
        <strain evidence="2 3">DSM 18448</strain>
    </source>
</reference>
<feature type="region of interest" description="Disordered" evidence="1">
    <location>
        <begin position="60"/>
        <end position="108"/>
    </location>
</feature>
<evidence type="ECO:0000256" key="1">
    <source>
        <dbReference type="SAM" id="MobiDB-lite"/>
    </source>
</evidence>
<feature type="compositionally biased region" description="Polar residues" evidence="1">
    <location>
        <begin position="83"/>
        <end position="93"/>
    </location>
</feature>
<accession>A0A852ZJR0</accession>
<sequence>MAGPLLVVGAGDRLATVLVKMLAPIADVQVDASTGGILSVLVFGAGTNYALLPGGPAVPRSAIAKRTGPEGHRPEGQRRRAGGNSSARYSTGFTRRKPREFGGAANSA</sequence>
<keyword evidence="3" id="KW-1185">Reference proteome</keyword>
<evidence type="ECO:0000313" key="3">
    <source>
        <dbReference type="Proteomes" id="UP000579605"/>
    </source>
</evidence>
<feature type="compositionally biased region" description="Basic and acidic residues" evidence="1">
    <location>
        <begin position="67"/>
        <end position="78"/>
    </location>
</feature>
<comment type="caution">
    <text evidence="2">The sequence shown here is derived from an EMBL/GenBank/DDBJ whole genome shotgun (WGS) entry which is preliminary data.</text>
</comment>
<dbReference type="Proteomes" id="UP000579605">
    <property type="component" value="Unassembled WGS sequence"/>
</dbReference>
<evidence type="ECO:0000313" key="2">
    <source>
        <dbReference type="EMBL" id="NYH89410.1"/>
    </source>
</evidence>
<protein>
    <submittedName>
        <fullName evidence="2">Uncharacterized protein</fullName>
    </submittedName>
</protein>
<gene>
    <name evidence="2" type="ORF">F4554_002048</name>
</gene>
<dbReference type="AlphaFoldDB" id="A0A852ZJR0"/>
<name>A0A852ZJR0_9ACTN</name>
<dbReference type="RefSeq" id="WP_337796317.1">
    <property type="nucleotide sequence ID" value="NZ_BAAARR010000008.1"/>
</dbReference>